<evidence type="ECO:0000313" key="2">
    <source>
        <dbReference type="EMBL" id="PVY39048.1"/>
    </source>
</evidence>
<feature type="domain" description="SnoaL-like" evidence="1">
    <location>
        <begin position="7"/>
        <end position="119"/>
    </location>
</feature>
<evidence type="ECO:0000259" key="1">
    <source>
        <dbReference type="Pfam" id="PF12680"/>
    </source>
</evidence>
<dbReference type="InterPro" id="IPR037401">
    <property type="entry name" value="SnoaL-like"/>
</dbReference>
<dbReference type="SUPFAM" id="SSF54427">
    <property type="entry name" value="NTF2-like"/>
    <property type="match status" value="1"/>
</dbReference>
<name>A0A2U1ARL8_9BACT</name>
<accession>A0A2U1ARL8</accession>
<keyword evidence="3" id="KW-1185">Reference proteome</keyword>
<gene>
    <name evidence="2" type="ORF">C8E01_11335</name>
</gene>
<dbReference type="RefSeq" id="WP_116544549.1">
    <property type="nucleotide sequence ID" value="NZ_QEKI01000013.1"/>
</dbReference>
<sequence>MTKKEIIENYIRAFNSFDVPGMLQYLHDEVVFSNISNGEVNLSLQGIEAFREQAEQAAKLFKEREQVILQYQEQENTAEVTIAYRAVLAIDFSKDMKAGDTLTLKGKTIFGFQYDKIISIEDHS</sequence>
<organism evidence="2 3">
    <name type="scientific">Pontibacter virosus</name>
    <dbReference type="NCBI Taxonomy" id="1765052"/>
    <lineage>
        <taxon>Bacteria</taxon>
        <taxon>Pseudomonadati</taxon>
        <taxon>Bacteroidota</taxon>
        <taxon>Cytophagia</taxon>
        <taxon>Cytophagales</taxon>
        <taxon>Hymenobacteraceae</taxon>
        <taxon>Pontibacter</taxon>
    </lineage>
</organism>
<dbReference type="Proteomes" id="UP000245466">
    <property type="component" value="Unassembled WGS sequence"/>
</dbReference>
<dbReference type="AlphaFoldDB" id="A0A2U1ARL8"/>
<dbReference type="Pfam" id="PF12680">
    <property type="entry name" value="SnoaL_2"/>
    <property type="match status" value="1"/>
</dbReference>
<evidence type="ECO:0000313" key="3">
    <source>
        <dbReference type="Proteomes" id="UP000245466"/>
    </source>
</evidence>
<protein>
    <submittedName>
        <fullName evidence="2">SnoaL-like protein</fullName>
    </submittedName>
</protein>
<dbReference type="EMBL" id="QEKI01000013">
    <property type="protein sequence ID" value="PVY39048.1"/>
    <property type="molecule type" value="Genomic_DNA"/>
</dbReference>
<dbReference type="Gene3D" id="3.10.450.50">
    <property type="match status" value="1"/>
</dbReference>
<comment type="caution">
    <text evidence="2">The sequence shown here is derived from an EMBL/GenBank/DDBJ whole genome shotgun (WGS) entry which is preliminary data.</text>
</comment>
<reference evidence="2 3" key="1">
    <citation type="submission" date="2018-04" db="EMBL/GenBank/DDBJ databases">
        <title>Genomic Encyclopedia of Type Strains, Phase IV (KMG-IV): sequencing the most valuable type-strain genomes for metagenomic binning, comparative biology and taxonomic classification.</title>
        <authorList>
            <person name="Goeker M."/>
        </authorList>
    </citation>
    <scope>NUCLEOTIDE SEQUENCE [LARGE SCALE GENOMIC DNA]</scope>
    <source>
        <strain evidence="2 3">DSM 100231</strain>
    </source>
</reference>
<proteinExistence type="predicted"/>
<dbReference type="InterPro" id="IPR032710">
    <property type="entry name" value="NTF2-like_dom_sf"/>
</dbReference>
<dbReference type="OrthoDB" id="582835at2"/>